<dbReference type="CDD" id="cd00077">
    <property type="entry name" value="HDc"/>
    <property type="match status" value="1"/>
</dbReference>
<dbReference type="InterPro" id="IPR021812">
    <property type="entry name" value="DUF3391"/>
</dbReference>
<dbReference type="GO" id="GO:0008081">
    <property type="term" value="F:phosphoric diester hydrolase activity"/>
    <property type="evidence" value="ECO:0007669"/>
    <property type="project" value="UniProtKB-ARBA"/>
</dbReference>
<gene>
    <name evidence="2" type="ORF">SAMN05192549_102231</name>
</gene>
<dbReference type="Gene3D" id="1.10.3210.10">
    <property type="entry name" value="Hypothetical protein af1432"/>
    <property type="match status" value="1"/>
</dbReference>
<dbReference type="Proteomes" id="UP000184339">
    <property type="component" value="Unassembled WGS sequence"/>
</dbReference>
<sequence length="429" mass="47374">MQTKQQSSATPSLSFRKINLAMLKKISVDHARAGMYVHELCGSWFDNPFWNPTFPLRNSTDVNKLQASGVRELWIDTSKGCDVESPVQDEDEANAAAPVQDPVPSPPAFAFVPQAPASMQDEVARATKILKKTRDAVGVMFEDARMGRMASAQAAMPLVEEIASSVMRNSGALVSLVRLKQADDYTYMHSVAVCAMMIALARQLELSDEEVRDYGLAGLLHDIGKMAIPAAILNKPGRLTDEEFLTVKRHPSAGYDMLKTVEGMPEIVLDVCLHHHERMDGMGYPDQLATQTLSQAARVGAICDVYDAITSNRPYKQGWSPTESLRKMAAWAKEGHFDEKLFAAFVKCIGIYPVGTLVRLKSNRLGVVIDNSKSLLKPTVRVFFSITSMAYQAPTTIDLSRPGTMEAIAASEEAHTWKIRNLDSYWMAE</sequence>
<accession>A0A1M7KTG9</accession>
<dbReference type="Pfam" id="PF13487">
    <property type="entry name" value="HD_5"/>
    <property type="match status" value="1"/>
</dbReference>
<dbReference type="NCBIfam" id="TIGR00277">
    <property type="entry name" value="HDIG"/>
    <property type="match status" value="1"/>
</dbReference>
<dbReference type="EMBL" id="FRCX01000002">
    <property type="protein sequence ID" value="SHM68658.1"/>
    <property type="molecule type" value="Genomic_DNA"/>
</dbReference>
<protein>
    <submittedName>
        <fullName evidence="2">HDIG domain-containing protein</fullName>
    </submittedName>
</protein>
<dbReference type="PROSITE" id="PS51832">
    <property type="entry name" value="HD_GYP"/>
    <property type="match status" value="1"/>
</dbReference>
<proteinExistence type="predicted"/>
<dbReference type="InterPro" id="IPR003607">
    <property type="entry name" value="HD/PDEase_dom"/>
</dbReference>
<feature type="domain" description="HD-GYP" evidence="1">
    <location>
        <begin position="162"/>
        <end position="361"/>
    </location>
</feature>
<dbReference type="Pfam" id="PF11871">
    <property type="entry name" value="DUF3391"/>
    <property type="match status" value="1"/>
</dbReference>
<evidence type="ECO:0000313" key="2">
    <source>
        <dbReference type="EMBL" id="SHM68658.1"/>
    </source>
</evidence>
<evidence type="ECO:0000259" key="1">
    <source>
        <dbReference type="PROSITE" id="PS51832"/>
    </source>
</evidence>
<reference evidence="3" key="1">
    <citation type="submission" date="2016-11" db="EMBL/GenBank/DDBJ databases">
        <authorList>
            <person name="Varghese N."/>
            <person name="Submissions S."/>
        </authorList>
    </citation>
    <scope>NUCLEOTIDE SEQUENCE [LARGE SCALE GENOMIC DNA]</scope>
    <source>
        <strain evidence="3">Sac-22</strain>
    </source>
</reference>
<dbReference type="InterPro" id="IPR006675">
    <property type="entry name" value="HDIG_dom"/>
</dbReference>
<organism evidence="2 3">
    <name type="scientific">Duganella sacchari</name>
    <dbReference type="NCBI Taxonomy" id="551987"/>
    <lineage>
        <taxon>Bacteria</taxon>
        <taxon>Pseudomonadati</taxon>
        <taxon>Pseudomonadota</taxon>
        <taxon>Betaproteobacteria</taxon>
        <taxon>Burkholderiales</taxon>
        <taxon>Oxalobacteraceae</taxon>
        <taxon>Telluria group</taxon>
        <taxon>Duganella</taxon>
    </lineage>
</organism>
<dbReference type="InterPro" id="IPR037522">
    <property type="entry name" value="HD_GYP_dom"/>
</dbReference>
<dbReference type="SUPFAM" id="SSF109604">
    <property type="entry name" value="HD-domain/PDEase-like"/>
    <property type="match status" value="1"/>
</dbReference>
<evidence type="ECO:0000313" key="3">
    <source>
        <dbReference type="Proteomes" id="UP000184339"/>
    </source>
</evidence>
<dbReference type="PANTHER" id="PTHR43155:SF2">
    <property type="entry name" value="CYCLIC DI-GMP PHOSPHODIESTERASE PA4108"/>
    <property type="match status" value="1"/>
</dbReference>
<dbReference type="STRING" id="551987.SAMN05192549_102231"/>
<dbReference type="PANTHER" id="PTHR43155">
    <property type="entry name" value="CYCLIC DI-GMP PHOSPHODIESTERASE PA4108-RELATED"/>
    <property type="match status" value="1"/>
</dbReference>
<keyword evidence="3" id="KW-1185">Reference proteome</keyword>
<dbReference type="SMART" id="SM00471">
    <property type="entry name" value="HDc"/>
    <property type="match status" value="1"/>
</dbReference>
<name>A0A1M7KTG9_9BURK</name>
<dbReference type="AlphaFoldDB" id="A0A1M7KTG9"/>